<comment type="caution">
    <text evidence="2">The sequence shown here is derived from an EMBL/GenBank/DDBJ whole genome shotgun (WGS) entry which is preliminary data.</text>
</comment>
<feature type="region of interest" description="Disordered" evidence="1">
    <location>
        <begin position="451"/>
        <end position="490"/>
    </location>
</feature>
<feature type="compositionally biased region" description="Acidic residues" evidence="1">
    <location>
        <begin position="315"/>
        <end position="325"/>
    </location>
</feature>
<accession>A0A9P7UCM5</accession>
<sequence>MAGAGNDGDEMVFPASQASSHFPLEPVSAAVLCSRETKRRDAAVARGRVQVGSREVDGEVLCGGFERGSVVGLSSESEQMGILISMQALAKTLCGEEPESDGRGVEARVMIVTTQPPAAILPPLRDAIRTELVVRGTAEADVVTRLRRCLGRVSVSRVFDLEGLWEALGDLDIPPESPEPRMVSSPGFRAPSGDRLEKDDDKHLTGGEKKDEGVAEASAGVEAPAEDAANSSRRHEHAAPEPEVSQQPERIVLPELKPRPQPTKSTRTEIADSDEDDDEDAISLPSSSSSSLSPPPSSIRSPTPFMTAASPEREAVEEEVTEGAEGEGFNNHAEETPDQVTEELHEEETVSRPPQPENEPLDAIPAVAAAEAAEATAATAPESRSPEDDHSKLPALPDIILITHFHSLMTALFTRRDRQSAHDSLQRLSSHLRYLSRNLESSPLIMLLNSTSSSKEPTTSKPADAQGGPPPPPPPPIGGDHFTGSSGKAVDPTLRSIFNPPALNITGYGYGGNQAASRRNKPTFGLVFSQLLDLHLLCTKIPRDKEDAERLYASAPGSGGEDDGTGGVRFVWALEVLLDENGVWEHGTGAESGGRRRVPRKSREQRWGVIDVRGGRVVDAFEAVEKKVGEIRVVGGFGGPRV</sequence>
<evidence type="ECO:0000256" key="1">
    <source>
        <dbReference type="SAM" id="MobiDB-lite"/>
    </source>
</evidence>
<dbReference type="AlphaFoldDB" id="A0A9P7UCM5"/>
<feature type="compositionally biased region" description="Pro residues" evidence="1">
    <location>
        <begin position="468"/>
        <end position="477"/>
    </location>
</feature>
<dbReference type="EMBL" id="JAESDN010000008">
    <property type="protein sequence ID" value="KAG7046942.1"/>
    <property type="molecule type" value="Genomic_DNA"/>
</dbReference>
<proteinExistence type="predicted"/>
<evidence type="ECO:0000313" key="3">
    <source>
        <dbReference type="Proteomes" id="UP000699042"/>
    </source>
</evidence>
<gene>
    <name evidence="2" type="ORF">JMJ77_015159</name>
</gene>
<feature type="compositionally biased region" description="Acidic residues" evidence="1">
    <location>
        <begin position="271"/>
        <end position="281"/>
    </location>
</feature>
<feature type="compositionally biased region" description="Basic and acidic residues" evidence="1">
    <location>
        <begin position="192"/>
        <end position="213"/>
    </location>
</feature>
<feature type="compositionally biased region" description="Low complexity" evidence="1">
    <location>
        <begin position="366"/>
        <end position="380"/>
    </location>
</feature>
<organism evidence="2 3">
    <name type="scientific">Colletotrichum scovillei</name>
    <dbReference type="NCBI Taxonomy" id="1209932"/>
    <lineage>
        <taxon>Eukaryota</taxon>
        <taxon>Fungi</taxon>
        <taxon>Dikarya</taxon>
        <taxon>Ascomycota</taxon>
        <taxon>Pezizomycotina</taxon>
        <taxon>Sordariomycetes</taxon>
        <taxon>Hypocreomycetidae</taxon>
        <taxon>Glomerellales</taxon>
        <taxon>Glomerellaceae</taxon>
        <taxon>Colletotrichum</taxon>
        <taxon>Colletotrichum acutatum species complex</taxon>
    </lineage>
</organism>
<protein>
    <recommendedName>
        <fullName evidence="4">Fasciclin domain family protein</fullName>
    </recommendedName>
</protein>
<feature type="region of interest" description="Disordered" evidence="1">
    <location>
        <begin position="169"/>
        <end position="392"/>
    </location>
</feature>
<feature type="compositionally biased region" description="Low complexity" evidence="1">
    <location>
        <begin position="282"/>
        <end position="302"/>
    </location>
</feature>
<feature type="compositionally biased region" description="Low complexity" evidence="1">
    <location>
        <begin position="451"/>
        <end position="462"/>
    </location>
</feature>
<reference evidence="2" key="1">
    <citation type="submission" date="2021-05" db="EMBL/GenBank/DDBJ databases">
        <title>Comparative genomics of three Colletotrichum scovillei strains and genetic complementation revealed genes involved fungal growth and virulence on chili pepper.</title>
        <authorList>
            <person name="Hsieh D.-K."/>
            <person name="Chuang S.-C."/>
            <person name="Chen C.-Y."/>
            <person name="Chao Y.-T."/>
            <person name="Lu M.-Y.J."/>
            <person name="Lee M.-H."/>
            <person name="Shih M.-C."/>
        </authorList>
    </citation>
    <scope>NUCLEOTIDE SEQUENCE</scope>
    <source>
        <strain evidence="2">Coll-153</strain>
    </source>
</reference>
<name>A0A9P7UCM5_9PEZI</name>
<feature type="compositionally biased region" description="Acidic residues" evidence="1">
    <location>
        <begin position="336"/>
        <end position="346"/>
    </location>
</feature>
<keyword evidence="3" id="KW-1185">Reference proteome</keyword>
<evidence type="ECO:0008006" key="4">
    <source>
        <dbReference type="Google" id="ProtNLM"/>
    </source>
</evidence>
<dbReference type="Proteomes" id="UP000699042">
    <property type="component" value="Unassembled WGS sequence"/>
</dbReference>
<evidence type="ECO:0000313" key="2">
    <source>
        <dbReference type="EMBL" id="KAG7046942.1"/>
    </source>
</evidence>